<protein>
    <recommendedName>
        <fullName evidence="3">DUF1573 domain-containing protein</fullName>
    </recommendedName>
</protein>
<dbReference type="Pfam" id="PF07610">
    <property type="entry name" value="DUF1573"/>
    <property type="match status" value="1"/>
</dbReference>
<evidence type="ECO:0000313" key="1">
    <source>
        <dbReference type="EMBL" id="OGZ24579.1"/>
    </source>
</evidence>
<proteinExistence type="predicted"/>
<dbReference type="EMBL" id="MHMH01000008">
    <property type="protein sequence ID" value="OGZ24579.1"/>
    <property type="molecule type" value="Genomic_DNA"/>
</dbReference>
<dbReference type="Gene3D" id="2.60.40.10">
    <property type="entry name" value="Immunoglobulins"/>
    <property type="match status" value="1"/>
</dbReference>
<organism evidence="1 2">
    <name type="scientific">Candidatus Nealsonbacteria bacterium RIFCSPLOWO2_01_FULL_43_32</name>
    <dbReference type="NCBI Taxonomy" id="1801672"/>
    <lineage>
        <taxon>Bacteria</taxon>
        <taxon>Candidatus Nealsoniibacteriota</taxon>
    </lineage>
</organism>
<dbReference type="AlphaFoldDB" id="A0A1G2EFL1"/>
<evidence type="ECO:0000313" key="2">
    <source>
        <dbReference type="Proteomes" id="UP000178647"/>
    </source>
</evidence>
<sequence length="247" mass="27087">MNIKKIVLILAVLGLAIGAGFIFKDEILSLVKPVSAEEIYPMFFCPCCGQPLDKNNICCAQAQERIDYIDSLTAQNLNLSEKEIILTYIKKYGLNAFIDQDKQAEAKAWLAASAPQERPIIGLSSSFYDFGDVSEAKGVIATLFELKNEGKKDLIINKLDSSCGCTSASIISKGEEGPRYAMAGHGIESPLAWEVAIAPGESAQLKVYYDPSVHQDFRGPATREISIFSNDPIDFEKKVVIELNQVN</sequence>
<reference evidence="1 2" key="1">
    <citation type="journal article" date="2016" name="Nat. Commun.">
        <title>Thousands of microbial genomes shed light on interconnected biogeochemical processes in an aquifer system.</title>
        <authorList>
            <person name="Anantharaman K."/>
            <person name="Brown C.T."/>
            <person name="Hug L.A."/>
            <person name="Sharon I."/>
            <person name="Castelle C.J."/>
            <person name="Probst A.J."/>
            <person name="Thomas B.C."/>
            <person name="Singh A."/>
            <person name="Wilkins M.J."/>
            <person name="Karaoz U."/>
            <person name="Brodie E.L."/>
            <person name="Williams K.H."/>
            <person name="Hubbard S.S."/>
            <person name="Banfield J.F."/>
        </authorList>
    </citation>
    <scope>NUCLEOTIDE SEQUENCE [LARGE SCALE GENOMIC DNA]</scope>
</reference>
<dbReference type="Proteomes" id="UP000178647">
    <property type="component" value="Unassembled WGS sequence"/>
</dbReference>
<evidence type="ECO:0008006" key="3">
    <source>
        <dbReference type="Google" id="ProtNLM"/>
    </source>
</evidence>
<dbReference type="STRING" id="1801672.A2896_00495"/>
<dbReference type="InterPro" id="IPR011467">
    <property type="entry name" value="DUF1573"/>
</dbReference>
<dbReference type="InterPro" id="IPR013783">
    <property type="entry name" value="Ig-like_fold"/>
</dbReference>
<gene>
    <name evidence="1" type="ORF">A2896_00495</name>
</gene>
<name>A0A1G2EFL1_9BACT</name>
<accession>A0A1G2EFL1</accession>
<comment type="caution">
    <text evidence="1">The sequence shown here is derived from an EMBL/GenBank/DDBJ whole genome shotgun (WGS) entry which is preliminary data.</text>
</comment>